<dbReference type="EMBL" id="WGGD01000005">
    <property type="protein sequence ID" value="MUN28154.1"/>
    <property type="molecule type" value="Genomic_DNA"/>
</dbReference>
<sequence>MDLRIPKIPKNEDDLNEISKQLEHEHNNPEDLEHVVAELIGELQSIENRLTQSETDAKKLKEEISKIYLVLSKMILLISSNNEEDKIKNLKDLLSLLR</sequence>
<dbReference type="Proteomes" id="UP000470772">
    <property type="component" value="Unassembled WGS sequence"/>
</dbReference>
<dbReference type="RefSeq" id="WP_156016126.1">
    <property type="nucleotide sequence ID" value="NZ_BBBY01000006.1"/>
</dbReference>
<accession>A0A6A9QHI3</accession>
<dbReference type="OrthoDB" id="37140at2157"/>
<evidence type="ECO:0000313" key="3">
    <source>
        <dbReference type="Proteomes" id="UP000470772"/>
    </source>
</evidence>
<protein>
    <submittedName>
        <fullName evidence="2">Uncharacterized protein</fullName>
    </submittedName>
</protein>
<keyword evidence="1" id="KW-0175">Coiled coil</keyword>
<feature type="coiled-coil region" evidence="1">
    <location>
        <begin position="36"/>
        <end position="63"/>
    </location>
</feature>
<keyword evidence="3" id="KW-1185">Reference proteome</keyword>
<comment type="caution">
    <text evidence="2">The sequence shown here is derived from an EMBL/GenBank/DDBJ whole genome shotgun (WGS) entry which is preliminary data.</text>
</comment>
<evidence type="ECO:0000313" key="2">
    <source>
        <dbReference type="EMBL" id="MUN28154.1"/>
    </source>
</evidence>
<proteinExistence type="predicted"/>
<name>A0A6A9QHI3_SULME</name>
<gene>
    <name evidence="2" type="ORF">GC250_01425</name>
</gene>
<dbReference type="AlphaFoldDB" id="A0A6A9QHI3"/>
<reference evidence="2 3" key="1">
    <citation type="submission" date="2019-10" db="EMBL/GenBank/DDBJ databases">
        <title>Sequencing and Assembly of Multiple Reported Metal-Biooxidizing Members of the Extremely Thermoacidophilic Archaeal Family Sulfolobaceae.</title>
        <authorList>
            <person name="Counts J.A."/>
            <person name="Kelly R.M."/>
        </authorList>
    </citation>
    <scope>NUCLEOTIDE SEQUENCE [LARGE SCALE GENOMIC DNA]</scope>
    <source>
        <strain evidence="2 3">DSM 6482</strain>
    </source>
</reference>
<evidence type="ECO:0000256" key="1">
    <source>
        <dbReference type="SAM" id="Coils"/>
    </source>
</evidence>
<organism evidence="2 3">
    <name type="scientific">Sulfuracidifex metallicus DSM 6482 = JCM 9184</name>
    <dbReference type="NCBI Taxonomy" id="523847"/>
    <lineage>
        <taxon>Archaea</taxon>
        <taxon>Thermoproteota</taxon>
        <taxon>Thermoprotei</taxon>
        <taxon>Sulfolobales</taxon>
        <taxon>Sulfolobaceae</taxon>
        <taxon>Sulfuracidifex</taxon>
    </lineage>
</organism>